<feature type="compositionally biased region" description="Polar residues" evidence="6">
    <location>
        <begin position="110"/>
        <end position="122"/>
    </location>
</feature>
<evidence type="ECO:0000256" key="5">
    <source>
        <dbReference type="RuleBase" id="RU000682"/>
    </source>
</evidence>
<dbReference type="Pfam" id="PF15612">
    <property type="entry name" value="WHIM1"/>
    <property type="match status" value="1"/>
</dbReference>
<dbReference type="Pfam" id="PF15613">
    <property type="entry name" value="WSD"/>
    <property type="match status" value="1"/>
</dbReference>
<evidence type="ECO:0000256" key="1">
    <source>
        <dbReference type="ARBA" id="ARBA00004123"/>
    </source>
</evidence>
<comment type="caution">
    <text evidence="9">The sequence shown here is derived from an EMBL/GenBank/DDBJ whole genome shotgun (WGS) entry which is preliminary data.</text>
</comment>
<feature type="compositionally biased region" description="Basic and acidic residues" evidence="6">
    <location>
        <begin position="1"/>
        <end position="13"/>
    </location>
</feature>
<dbReference type="InterPro" id="IPR028941">
    <property type="entry name" value="WHIM2_dom"/>
</dbReference>
<proteinExistence type="predicted"/>
<comment type="subcellular location">
    <subcellularLocation>
        <location evidence="1 4 5">Nucleus</location>
    </subcellularLocation>
</comment>
<evidence type="ECO:0000256" key="3">
    <source>
        <dbReference type="ARBA" id="ARBA00023242"/>
    </source>
</evidence>
<dbReference type="GO" id="GO:0005634">
    <property type="term" value="C:nucleus"/>
    <property type="evidence" value="ECO:0007669"/>
    <property type="project" value="UniProtKB-SubCell"/>
</dbReference>
<dbReference type="Pfam" id="PF02791">
    <property type="entry name" value="DDT"/>
    <property type="match status" value="1"/>
</dbReference>
<dbReference type="SMART" id="SM00571">
    <property type="entry name" value="DDT"/>
    <property type="match status" value="1"/>
</dbReference>
<evidence type="ECO:0000256" key="4">
    <source>
        <dbReference type="PROSITE-ProRule" id="PRU00108"/>
    </source>
</evidence>
<evidence type="ECO:0000256" key="6">
    <source>
        <dbReference type="SAM" id="MobiDB-lite"/>
    </source>
</evidence>
<keyword evidence="2" id="KW-0804">Transcription</keyword>
<dbReference type="SMART" id="SM00389">
    <property type="entry name" value="HOX"/>
    <property type="match status" value="1"/>
</dbReference>
<feature type="region of interest" description="Disordered" evidence="6">
    <location>
        <begin position="1"/>
        <end position="33"/>
    </location>
</feature>
<dbReference type="Pfam" id="PF05066">
    <property type="entry name" value="HARE-HTH"/>
    <property type="match status" value="1"/>
</dbReference>
<feature type="region of interest" description="Disordered" evidence="6">
    <location>
        <begin position="691"/>
        <end position="736"/>
    </location>
</feature>
<dbReference type="PANTHER" id="PTHR36968:SF8">
    <property type="entry name" value="HOMEOBOX-DDT DOMAIN PROTEIN RLT3 ISOFORM X1"/>
    <property type="match status" value="1"/>
</dbReference>
<accession>A0A9D5BU37</accession>
<dbReference type="InterPro" id="IPR028942">
    <property type="entry name" value="WHIM1_dom"/>
</dbReference>
<feature type="region of interest" description="Disordered" evidence="6">
    <location>
        <begin position="61"/>
        <end position="153"/>
    </location>
</feature>
<keyword evidence="10" id="KW-1185">Reference proteome</keyword>
<dbReference type="Proteomes" id="UP001085076">
    <property type="component" value="Unassembled WGS sequence"/>
</dbReference>
<dbReference type="OrthoDB" id="6159439at2759"/>
<evidence type="ECO:0000313" key="9">
    <source>
        <dbReference type="EMBL" id="KAJ0960819.1"/>
    </source>
</evidence>
<keyword evidence="4 5" id="KW-0371">Homeobox</keyword>
<dbReference type="InterPro" id="IPR018501">
    <property type="entry name" value="DDT_dom"/>
</dbReference>
<dbReference type="GO" id="GO:0003677">
    <property type="term" value="F:DNA binding"/>
    <property type="evidence" value="ECO:0007669"/>
    <property type="project" value="UniProtKB-UniRule"/>
</dbReference>
<dbReference type="PROSITE" id="PS50827">
    <property type="entry name" value="DDT"/>
    <property type="match status" value="1"/>
</dbReference>
<gene>
    <name evidence="9" type="ORF">J5N97_001268</name>
</gene>
<feature type="region of interest" description="Disordered" evidence="6">
    <location>
        <begin position="367"/>
        <end position="389"/>
    </location>
</feature>
<dbReference type="CDD" id="cd00086">
    <property type="entry name" value="homeodomain"/>
    <property type="match status" value="1"/>
</dbReference>
<dbReference type="InterPro" id="IPR009057">
    <property type="entry name" value="Homeodomain-like_sf"/>
</dbReference>
<name>A0A9D5BU37_9LILI</name>
<feature type="region of interest" description="Disordered" evidence="6">
    <location>
        <begin position="867"/>
        <end position="891"/>
    </location>
</feature>
<feature type="DNA-binding region" description="Homeobox" evidence="4">
    <location>
        <begin position="19"/>
        <end position="68"/>
    </location>
</feature>
<feature type="compositionally biased region" description="Acidic residues" evidence="6">
    <location>
        <begin position="699"/>
        <end position="714"/>
    </location>
</feature>
<dbReference type="InterPro" id="IPR044977">
    <property type="entry name" value="RLT1-3"/>
</dbReference>
<dbReference type="Gene3D" id="1.10.10.60">
    <property type="entry name" value="Homeodomain-like"/>
    <property type="match status" value="1"/>
</dbReference>
<feature type="compositionally biased region" description="Polar residues" evidence="6">
    <location>
        <begin position="70"/>
        <end position="101"/>
    </location>
</feature>
<protein>
    <submittedName>
        <fullName evidence="9">Uncharacterized protein</fullName>
    </submittedName>
</protein>
<feature type="compositionally biased region" description="Basic residues" evidence="6">
    <location>
        <begin position="367"/>
        <end position="384"/>
    </location>
</feature>
<dbReference type="InterPro" id="IPR001356">
    <property type="entry name" value="HD"/>
</dbReference>
<dbReference type="PANTHER" id="PTHR36968">
    <property type="entry name" value="HOMEOBOX-DDT DOMAIN PROTEIN RLT2"/>
    <property type="match status" value="1"/>
</dbReference>
<dbReference type="PROSITE" id="PS50071">
    <property type="entry name" value="HOMEOBOX_2"/>
    <property type="match status" value="1"/>
</dbReference>
<feature type="domain" description="DDT" evidence="8">
    <location>
        <begin position="480"/>
        <end position="539"/>
    </location>
</feature>
<dbReference type="Pfam" id="PF00046">
    <property type="entry name" value="Homeodomain"/>
    <property type="match status" value="1"/>
</dbReference>
<dbReference type="EMBL" id="JAGGNH010000057">
    <property type="protein sequence ID" value="KAJ0960819.1"/>
    <property type="molecule type" value="Genomic_DNA"/>
</dbReference>
<keyword evidence="3 4" id="KW-0539">Nucleus</keyword>
<keyword evidence="4 5" id="KW-0238">DNA-binding</keyword>
<evidence type="ECO:0000256" key="2">
    <source>
        <dbReference type="ARBA" id="ARBA00023163"/>
    </source>
</evidence>
<sequence>MGSHDNESKDYGTKRKTPVQLQSLENFYSEDKYPTKNDMEEYAATLKLTYHQIRGWFIERRRRERKQHSPRNTQGSDRTRESGCSTMTRSRNGTDDNTTVGHSRIRALTQLEQGASLSSRPIQSIRDGKKLKNDRYANQKGKPPSQAKRKRKLLSHQQALRYLSSSKHDWTQNTESALFKMQKYAKASKRQHINMEDGPDFQRHHGKNRTSRRNNFAQNNDFIRPQVLFSKDYILRKVFIKMAPLGIKFDHLPGNAFRNCTGTENLSIVCQGDQSIHQRREVVERPIFVLGTHHEGHPKKHGIGKGLMTVWHATNTSTRKLPAGISFIGGRATWKPFLPDASPEEALYRISKRLQQQKLVAPKRSIQKKLPGKRKSHVEKRKVQRSKDVSKKKSHFAKCKLLAVEQKSVEQLDGQKVLVDDEELELRELQAGPNPLRCSSHLPSNGQLGCPLCKDLLARFPPQTVKMKLPLCMKPWDSSQELVKKLFKVFQFLYTHASTAGIYPFTLDEFAQAFHDKDSLLLAKIHVALLRLLLLDAEKVISTEFIPRVSKDCRFLVFLHFVKEQEFDVKFWCQSLNSLTWVEILRQVLVASGFGLKQNTLRRETFNKDRSRMETYGLRRLTLKGELFCILSKQGITGMTVSELARISQIVSLDNSNTTEELEQAIYSTLSSDVTLFEKIAPTTYRLRVNPQIKGADDSQPEDEDMGSVDDDSDNTSTSSGSDDSDDSDNEGGIVQYKMRNKKRCLTVTEETSIDESYSGEAWVLGLMEGEYSNLSIEEKLDALLALVDLTASSSSCQFEDPVRSLPSIIPNTQYHGSGGKIKKSMAGHHQLAESLLTRPINGVHRNYSSLSSSLVDSSSIFQQASRKRQLSETATEGTAEESGPDSHPLRSIYLGSDRRYNNYWLFLGPCDENDPGHRRVYFESSEDGHWEVIDTTQDLRALLSVLDCRGTREAHLFASLEKREISLCEVMDEHMNAETACGQAGRSVSSELHSSSGDGSSPISDVDNFLLPLESSNGHLASSGAIILETGKNFDQKKQKWDRLQAFDKWIWESFYAILNAVKYSKRSYMDSLARCESCHDLYWRDEKHCRICHTTFELDFDLEERYAIHVATCRETEGSNMYPTYKVLSSQLQALKAAIHAIEAGMPVAALSGSWTRSTHKLWVKRLRRTASLPELLQVLTDFVRAINEEWLQECTVPDSSTAIDEIIVYFQTMPQTTSAVALWMFKLDSLIGPHLESLHQERTSGGMTQVKRRHICTR</sequence>
<feature type="domain" description="Homeobox" evidence="7">
    <location>
        <begin position="17"/>
        <end position="67"/>
    </location>
</feature>
<organism evidence="9 10">
    <name type="scientific">Dioscorea zingiberensis</name>
    <dbReference type="NCBI Taxonomy" id="325984"/>
    <lineage>
        <taxon>Eukaryota</taxon>
        <taxon>Viridiplantae</taxon>
        <taxon>Streptophyta</taxon>
        <taxon>Embryophyta</taxon>
        <taxon>Tracheophyta</taxon>
        <taxon>Spermatophyta</taxon>
        <taxon>Magnoliopsida</taxon>
        <taxon>Liliopsida</taxon>
        <taxon>Dioscoreales</taxon>
        <taxon>Dioscoreaceae</taxon>
        <taxon>Dioscorea</taxon>
    </lineage>
</organism>
<dbReference type="InterPro" id="IPR007759">
    <property type="entry name" value="Asxl_HARE-HTH"/>
</dbReference>
<evidence type="ECO:0000259" key="8">
    <source>
        <dbReference type="PROSITE" id="PS50827"/>
    </source>
</evidence>
<reference evidence="9 10" key="1">
    <citation type="journal article" date="2022" name="Hortic Res">
        <title>The genome of Dioscorea zingiberensis sheds light on the biosynthesis, origin and evolution of the medicinally important diosgenin saponins.</title>
        <authorList>
            <person name="Li Y."/>
            <person name="Tan C."/>
            <person name="Li Z."/>
            <person name="Guo J."/>
            <person name="Li S."/>
            <person name="Chen X."/>
            <person name="Wang C."/>
            <person name="Dai X."/>
            <person name="Yang H."/>
            <person name="Song W."/>
            <person name="Hou L."/>
            <person name="Xu J."/>
            <person name="Tong Z."/>
            <person name="Xu A."/>
            <person name="Yuan X."/>
            <person name="Wang W."/>
            <person name="Yang Q."/>
            <person name="Chen L."/>
            <person name="Sun Z."/>
            <person name="Wang K."/>
            <person name="Pan B."/>
            <person name="Chen J."/>
            <person name="Bao Y."/>
            <person name="Liu F."/>
            <person name="Qi X."/>
            <person name="Gang D.R."/>
            <person name="Wen J."/>
            <person name="Li J."/>
        </authorList>
    </citation>
    <scope>NUCLEOTIDE SEQUENCE [LARGE SCALE GENOMIC DNA]</scope>
    <source>
        <strain evidence="9">Dzin_1.0</strain>
    </source>
</reference>
<evidence type="ECO:0000259" key="7">
    <source>
        <dbReference type="PROSITE" id="PS50071"/>
    </source>
</evidence>
<dbReference type="AlphaFoldDB" id="A0A9D5BU37"/>
<feature type="compositionally biased region" description="Basic and acidic residues" evidence="6">
    <location>
        <begin position="126"/>
        <end position="137"/>
    </location>
</feature>
<dbReference type="SUPFAM" id="SSF46689">
    <property type="entry name" value="Homeodomain-like"/>
    <property type="match status" value="1"/>
</dbReference>
<dbReference type="GO" id="GO:0006357">
    <property type="term" value="P:regulation of transcription by RNA polymerase II"/>
    <property type="evidence" value="ECO:0007669"/>
    <property type="project" value="InterPro"/>
</dbReference>
<evidence type="ECO:0000313" key="10">
    <source>
        <dbReference type="Proteomes" id="UP001085076"/>
    </source>
</evidence>